<dbReference type="Proteomes" id="UP000007796">
    <property type="component" value="Unassembled WGS sequence"/>
</dbReference>
<organism evidence="3">
    <name type="scientific">Grosmannia clavigera (strain kw1407 / UAMH 11150)</name>
    <name type="common">Blue stain fungus</name>
    <name type="synonym">Graphiocladiella clavigera</name>
    <dbReference type="NCBI Taxonomy" id="655863"/>
    <lineage>
        <taxon>Eukaryota</taxon>
        <taxon>Fungi</taxon>
        <taxon>Dikarya</taxon>
        <taxon>Ascomycota</taxon>
        <taxon>Pezizomycotina</taxon>
        <taxon>Sordariomycetes</taxon>
        <taxon>Sordariomycetidae</taxon>
        <taxon>Ophiostomatales</taxon>
        <taxon>Ophiostomataceae</taxon>
        <taxon>Leptographium</taxon>
    </lineage>
</organism>
<name>F0XKQ2_GROCL</name>
<dbReference type="GeneID" id="25981876"/>
<accession>F0XKQ2</accession>
<dbReference type="HOGENOM" id="CLU_2133766_0_0_1"/>
<dbReference type="AlphaFoldDB" id="F0XKQ2"/>
<dbReference type="InParanoid" id="F0XKQ2"/>
<proteinExistence type="predicted"/>
<feature type="transmembrane region" description="Helical" evidence="1">
    <location>
        <begin position="23"/>
        <end position="45"/>
    </location>
</feature>
<evidence type="ECO:0000313" key="3">
    <source>
        <dbReference type="Proteomes" id="UP000007796"/>
    </source>
</evidence>
<reference evidence="2 3" key="1">
    <citation type="journal article" date="2011" name="Proc. Natl. Acad. Sci. U.S.A.">
        <title>Genome and transcriptome analyses of the mountain pine beetle-fungal symbiont Grosmannia clavigera, a lodgepole pine pathogen.</title>
        <authorList>
            <person name="DiGuistini S."/>
            <person name="Wang Y."/>
            <person name="Liao N.Y."/>
            <person name="Taylor G."/>
            <person name="Tanguay P."/>
            <person name="Feau N."/>
            <person name="Henrissat B."/>
            <person name="Chan S.K."/>
            <person name="Hesse-Orce U."/>
            <person name="Alamouti S.M."/>
            <person name="Tsui C.K.M."/>
            <person name="Docking R.T."/>
            <person name="Levasseur A."/>
            <person name="Haridas S."/>
            <person name="Robertson G."/>
            <person name="Birol I."/>
            <person name="Holt R.A."/>
            <person name="Marra M.A."/>
            <person name="Hamelin R.C."/>
            <person name="Hirst M."/>
            <person name="Jones S.J.M."/>
            <person name="Bohlmann J."/>
            <person name="Breuil C."/>
        </authorList>
    </citation>
    <scope>NUCLEOTIDE SEQUENCE [LARGE SCALE GENOMIC DNA]</scope>
    <source>
        <strain evidence="3">kw1407 / UAMH 11150</strain>
    </source>
</reference>
<dbReference type="RefSeq" id="XP_014171258.1">
    <property type="nucleotide sequence ID" value="XM_014315783.1"/>
</dbReference>
<keyword evidence="3" id="KW-1185">Reference proteome</keyword>
<dbReference type="EMBL" id="GL629788">
    <property type="protein sequence ID" value="EFX01776.1"/>
    <property type="molecule type" value="Genomic_DNA"/>
</dbReference>
<keyword evidence="1" id="KW-0472">Membrane</keyword>
<evidence type="ECO:0000256" key="1">
    <source>
        <dbReference type="SAM" id="Phobius"/>
    </source>
</evidence>
<evidence type="ECO:0000313" key="2">
    <source>
        <dbReference type="EMBL" id="EFX01776.1"/>
    </source>
</evidence>
<keyword evidence="1" id="KW-0812">Transmembrane</keyword>
<sequence length="113" mass="12651">MTNGTWSMASAQFSAQWTEPSDIFSVLLIVGGDVVLGALMAVVGANRRVSCEPEMSLKAFNLSPGYQRQNQSWLLARLFETYDFWKETAFRQRLGKKPLLGQCHGQRQVLPGK</sequence>
<keyword evidence="1" id="KW-1133">Transmembrane helix</keyword>
<dbReference type="STRING" id="655863.F0XKQ2"/>
<protein>
    <submittedName>
        <fullName evidence="2">Uncharacterized protein</fullName>
    </submittedName>
</protein>
<gene>
    <name evidence="2" type="ORF">CMQ_8242</name>
</gene>